<dbReference type="Pfam" id="PF13579">
    <property type="entry name" value="Glyco_trans_4_4"/>
    <property type="match status" value="1"/>
</dbReference>
<keyword evidence="3" id="KW-1133">Transmembrane helix</keyword>
<evidence type="ECO:0000313" key="6">
    <source>
        <dbReference type="EMBL" id="ART72454.1"/>
    </source>
</evidence>
<evidence type="ECO:0000256" key="3">
    <source>
        <dbReference type="SAM" id="Phobius"/>
    </source>
</evidence>
<feature type="domain" description="Glycosyl transferase family 1" evidence="4">
    <location>
        <begin position="231"/>
        <end position="393"/>
    </location>
</feature>
<dbReference type="KEGG" id="mdx:BTO20_31325"/>
<evidence type="ECO:0000259" key="5">
    <source>
        <dbReference type="Pfam" id="PF13579"/>
    </source>
</evidence>
<keyword evidence="7" id="KW-1185">Reference proteome</keyword>
<reference evidence="6 7" key="1">
    <citation type="submission" date="2017-04" db="EMBL/GenBank/DDBJ databases">
        <title>Whole Genome Sequence of 1,4-Dioxane Degrading Bacterium Mycobacterium dioxanotrophicus PH-06.</title>
        <authorList>
            <person name="He Y."/>
        </authorList>
    </citation>
    <scope>NUCLEOTIDE SEQUENCE [LARGE SCALE GENOMIC DNA]</scope>
    <source>
        <strain evidence="6 7">PH-06</strain>
    </source>
</reference>
<keyword evidence="2" id="KW-0808">Transferase</keyword>
<keyword evidence="3" id="KW-0812">Transmembrane</keyword>
<evidence type="ECO:0000259" key="4">
    <source>
        <dbReference type="Pfam" id="PF00534"/>
    </source>
</evidence>
<protein>
    <recommendedName>
        <fullName evidence="8">Glycosyltransferase WbuB</fullName>
    </recommendedName>
</protein>
<keyword evidence="1" id="KW-0328">Glycosyltransferase</keyword>
<evidence type="ECO:0008006" key="8">
    <source>
        <dbReference type="Google" id="ProtNLM"/>
    </source>
</evidence>
<dbReference type="PANTHER" id="PTHR12526:SF629">
    <property type="entry name" value="TEICHURONIC ACID BIOSYNTHESIS GLYCOSYLTRANSFERASE TUAH-RELATED"/>
    <property type="match status" value="1"/>
</dbReference>
<feature type="domain" description="Glycosyltransferase subfamily 4-like N-terminal" evidence="5">
    <location>
        <begin position="45"/>
        <end position="213"/>
    </location>
</feature>
<evidence type="ECO:0000256" key="1">
    <source>
        <dbReference type="ARBA" id="ARBA00022676"/>
    </source>
</evidence>
<dbReference type="Proteomes" id="UP000195331">
    <property type="component" value="Chromosome"/>
</dbReference>
<sequence>MGPDERGDLDPVDEDLDATGAAAMCRERRVATICMIRQGYYPLDPRVTRQAKALASMGHDVDVLCMRRPGEPLFEQANGVRVCRLPMRRHRRGKVTYLVEYAAFFVAVAALISARQLLRRYAVVQVNSPPDTLVFAALVPKLCGARVVLDLVETMPEFFATKFDVPLESFVCRAIARAEQLSIRFSDVAITCTEQQKEGFVRRGTPSRKIGIVLNSSDESVFDGGRYAHRGRDDDRFTLICHGSIEPRYGHDTVIRALALLKDDIPGLRFVVYGEGSAVPDLKNLVGELDLADRVSFHGYVPMHELLTAISDADFGVVAMTRDAFRDVTHCHKMYDFIAMGVPVLMSRTRSVEAYFPPTCFKYFESGDPADLARAIRDVERNPALAKDFVEHAGRISVPYRWDAQRAIYLDLVEPLLGRRRSDRHMHSGLSATRS</sequence>
<dbReference type="InterPro" id="IPR028098">
    <property type="entry name" value="Glyco_trans_4-like_N"/>
</dbReference>
<dbReference type="EMBL" id="CP020809">
    <property type="protein sequence ID" value="ART72454.1"/>
    <property type="molecule type" value="Genomic_DNA"/>
</dbReference>
<proteinExistence type="predicted"/>
<name>A0A1Y0CBR0_9MYCO</name>
<feature type="transmembrane region" description="Helical" evidence="3">
    <location>
        <begin position="97"/>
        <end position="118"/>
    </location>
</feature>
<dbReference type="SUPFAM" id="SSF53756">
    <property type="entry name" value="UDP-Glycosyltransferase/glycogen phosphorylase"/>
    <property type="match status" value="1"/>
</dbReference>
<dbReference type="InterPro" id="IPR001296">
    <property type="entry name" value="Glyco_trans_1"/>
</dbReference>
<dbReference type="Pfam" id="PF00534">
    <property type="entry name" value="Glycos_transf_1"/>
    <property type="match status" value="1"/>
</dbReference>
<evidence type="ECO:0000256" key="2">
    <source>
        <dbReference type="ARBA" id="ARBA00022679"/>
    </source>
</evidence>
<dbReference type="Gene3D" id="3.40.50.2000">
    <property type="entry name" value="Glycogen Phosphorylase B"/>
    <property type="match status" value="2"/>
</dbReference>
<accession>A0A1Y0CBR0</accession>
<dbReference type="GO" id="GO:0016757">
    <property type="term" value="F:glycosyltransferase activity"/>
    <property type="evidence" value="ECO:0007669"/>
    <property type="project" value="UniProtKB-KW"/>
</dbReference>
<dbReference type="AlphaFoldDB" id="A0A1Y0CBR0"/>
<organism evidence="6 7">
    <name type="scientific">Mycobacterium dioxanotrophicus</name>
    <dbReference type="NCBI Taxonomy" id="482462"/>
    <lineage>
        <taxon>Bacteria</taxon>
        <taxon>Bacillati</taxon>
        <taxon>Actinomycetota</taxon>
        <taxon>Actinomycetes</taxon>
        <taxon>Mycobacteriales</taxon>
        <taxon>Mycobacteriaceae</taxon>
        <taxon>Mycobacterium</taxon>
    </lineage>
</organism>
<dbReference type="CDD" id="cd03794">
    <property type="entry name" value="GT4_WbuB-like"/>
    <property type="match status" value="1"/>
</dbReference>
<gene>
    <name evidence="6" type="ORF">BTO20_31325</name>
</gene>
<dbReference type="PANTHER" id="PTHR12526">
    <property type="entry name" value="GLYCOSYLTRANSFERASE"/>
    <property type="match status" value="1"/>
</dbReference>
<evidence type="ECO:0000313" key="7">
    <source>
        <dbReference type="Proteomes" id="UP000195331"/>
    </source>
</evidence>
<keyword evidence="3" id="KW-0472">Membrane</keyword>